<keyword evidence="2" id="KW-0812">Transmembrane</keyword>
<feature type="transmembrane region" description="Helical" evidence="2">
    <location>
        <begin position="203"/>
        <end position="219"/>
    </location>
</feature>
<feature type="transmembrane region" description="Helical" evidence="2">
    <location>
        <begin position="151"/>
        <end position="172"/>
    </location>
</feature>
<feature type="transmembrane region" description="Helical" evidence="2">
    <location>
        <begin position="178"/>
        <end position="196"/>
    </location>
</feature>
<feature type="transmembrane region" description="Helical" evidence="2">
    <location>
        <begin position="521"/>
        <end position="541"/>
    </location>
</feature>
<dbReference type="Proteomes" id="UP000029024">
    <property type="component" value="Unassembled WGS sequence"/>
</dbReference>
<feature type="transmembrane region" description="Helical" evidence="2">
    <location>
        <begin position="53"/>
        <end position="72"/>
    </location>
</feature>
<evidence type="ECO:0000256" key="1">
    <source>
        <dbReference type="SAM" id="MobiDB-lite"/>
    </source>
</evidence>
<keyword evidence="2" id="KW-1133">Transmembrane helix</keyword>
<accession>A0A087BPF8</accession>
<dbReference type="Pfam" id="PF19484">
    <property type="entry name" value="DUF6020"/>
    <property type="match status" value="1"/>
</dbReference>
<dbReference type="InterPro" id="IPR046062">
    <property type="entry name" value="DUF6020"/>
</dbReference>
<feature type="transmembrane region" description="Helical" evidence="2">
    <location>
        <begin position="225"/>
        <end position="242"/>
    </location>
</feature>
<evidence type="ECO:0000313" key="3">
    <source>
        <dbReference type="EMBL" id="KFI72908.1"/>
    </source>
</evidence>
<feature type="transmembrane region" description="Helical" evidence="2">
    <location>
        <begin position="496"/>
        <end position="515"/>
    </location>
</feature>
<keyword evidence="2" id="KW-0472">Membrane</keyword>
<name>A0A087BPF8_BIFLN</name>
<dbReference type="RefSeq" id="WP_032683290.1">
    <property type="nucleotide sequence ID" value="NZ_JGZA01000004.1"/>
</dbReference>
<reference evidence="3 4" key="1">
    <citation type="submission" date="2014-03" db="EMBL/GenBank/DDBJ databases">
        <title>Genomics of Bifidobacteria.</title>
        <authorList>
            <person name="Ventura M."/>
            <person name="Milani C."/>
            <person name="Lugli G.A."/>
        </authorList>
    </citation>
    <scope>NUCLEOTIDE SEQUENCE [LARGE SCALE GENOMIC DNA]</scope>
    <source>
        <strain evidence="3 4">LMG 21814</strain>
    </source>
</reference>
<organism evidence="3 4">
    <name type="scientific">Bifidobacterium longum subsp. suis</name>
    <dbReference type="NCBI Taxonomy" id="1695"/>
    <lineage>
        <taxon>Bacteria</taxon>
        <taxon>Bacillati</taxon>
        <taxon>Actinomycetota</taxon>
        <taxon>Actinomycetes</taxon>
        <taxon>Bifidobacteriales</taxon>
        <taxon>Bifidobacteriaceae</taxon>
        <taxon>Bifidobacterium</taxon>
    </lineage>
</organism>
<feature type="transmembrane region" description="Helical" evidence="2">
    <location>
        <begin position="468"/>
        <end position="489"/>
    </location>
</feature>
<comment type="caution">
    <text evidence="3">The sequence shown here is derived from an EMBL/GenBank/DDBJ whole genome shotgun (WGS) entry which is preliminary data.</text>
</comment>
<protein>
    <submittedName>
        <fullName evidence="3">Sortase B cell surface sorting signal</fullName>
    </submittedName>
</protein>
<proteinExistence type="predicted"/>
<evidence type="ECO:0000256" key="2">
    <source>
        <dbReference type="SAM" id="Phobius"/>
    </source>
</evidence>
<evidence type="ECO:0000313" key="4">
    <source>
        <dbReference type="Proteomes" id="UP000029024"/>
    </source>
</evidence>
<feature type="transmembrane region" description="Helical" evidence="2">
    <location>
        <begin position="123"/>
        <end position="144"/>
    </location>
</feature>
<feature type="region of interest" description="Disordered" evidence="1">
    <location>
        <begin position="1"/>
        <end position="24"/>
    </location>
</feature>
<dbReference type="AlphaFoldDB" id="A0A087BPF8"/>
<gene>
    <name evidence="3" type="ORF">BLSS_0744</name>
</gene>
<sequence length="547" mass="60251">MNEGTAADVTAAHGGRSRQSKKHSKTYRSISAILSWLTARRPTTLSTSLRARFLPYLLTLAIAWLPWLILTWPGSMRDDTLAQYLQSSGLHHYYTQHPLFDTLTFGLFWHIGSALGSPLIGQALYTVTQAVLLAAGCALLLCYIRKIGSPRWLIGLGLVYLATNYVVVGAITTMGKDSLHAVFYLPLAVLFVEACLTRGSVLARRPVAFAFVILLFATIVSKRTALIIVLCAGCCLLAVCTPKGARRRAFACLAVAIVVAQGAWTPLSAAATHANRSPGREVWGLVTQPVARLAHDDPSAIDKVQRQRLNAIMDLDWAAVGINPHRTDETFRTLREHPRPTAAQQLAALQVWVQLGLAHPVEYATAYAGVTRGWWDPRVNFAYPTDSDYLFTPGYLRQWASFLTEGAWKHTSDGDADTVAAERLAAIEHDLAPLRGTSDKPQWQKNILRAIHRWVRSDGRVGVRKGNLLTSMALYVTWIPLAAGLALVVRPARRRYGPALAAYGLLAFTVLSLYASPVALFWYPIPVFLALPLFVVLPFTFRESHPL</sequence>
<feature type="compositionally biased region" description="Basic residues" evidence="1">
    <location>
        <begin position="15"/>
        <end position="24"/>
    </location>
</feature>
<feature type="transmembrane region" description="Helical" evidence="2">
    <location>
        <begin position="249"/>
        <end position="267"/>
    </location>
</feature>
<dbReference type="EMBL" id="JGZA01000004">
    <property type="protein sequence ID" value="KFI72908.1"/>
    <property type="molecule type" value="Genomic_DNA"/>
</dbReference>